<dbReference type="OrthoDB" id="7701249at2759"/>
<feature type="compositionally biased region" description="Polar residues" evidence="1">
    <location>
        <begin position="308"/>
        <end position="331"/>
    </location>
</feature>
<feature type="region of interest" description="Disordered" evidence="1">
    <location>
        <begin position="266"/>
        <end position="331"/>
    </location>
</feature>
<protein>
    <submittedName>
        <fullName evidence="2">Uncharacterized protein</fullName>
    </submittedName>
</protein>
<reference evidence="2 3" key="1">
    <citation type="submission" date="2015-12" db="EMBL/GenBank/DDBJ databases">
        <title>The genome of Folsomia candida.</title>
        <authorList>
            <person name="Faddeeva A."/>
            <person name="Derks M.F."/>
            <person name="Anvar Y."/>
            <person name="Smit S."/>
            <person name="Van Straalen N."/>
            <person name="Roelofs D."/>
        </authorList>
    </citation>
    <scope>NUCLEOTIDE SEQUENCE [LARGE SCALE GENOMIC DNA]</scope>
    <source>
        <strain evidence="2 3">VU population</strain>
        <tissue evidence="2">Whole body</tissue>
    </source>
</reference>
<feature type="compositionally biased region" description="Polar residues" evidence="1">
    <location>
        <begin position="276"/>
        <end position="291"/>
    </location>
</feature>
<dbReference type="OMA" id="ENCANAK"/>
<organism evidence="2 3">
    <name type="scientific">Folsomia candida</name>
    <name type="common">Springtail</name>
    <dbReference type="NCBI Taxonomy" id="158441"/>
    <lineage>
        <taxon>Eukaryota</taxon>
        <taxon>Metazoa</taxon>
        <taxon>Ecdysozoa</taxon>
        <taxon>Arthropoda</taxon>
        <taxon>Hexapoda</taxon>
        <taxon>Collembola</taxon>
        <taxon>Entomobryomorpha</taxon>
        <taxon>Isotomoidea</taxon>
        <taxon>Isotomidae</taxon>
        <taxon>Proisotominae</taxon>
        <taxon>Folsomia</taxon>
    </lineage>
</organism>
<evidence type="ECO:0000313" key="3">
    <source>
        <dbReference type="Proteomes" id="UP000198287"/>
    </source>
</evidence>
<evidence type="ECO:0000313" key="2">
    <source>
        <dbReference type="EMBL" id="OXA43336.1"/>
    </source>
</evidence>
<name>A0A226DGL8_FOLCA</name>
<dbReference type="PANTHER" id="PTHR34239">
    <property type="entry name" value="APPLE DOMAIN-CONTAINING PROTEIN"/>
    <property type="match status" value="1"/>
</dbReference>
<dbReference type="EMBL" id="LNIX01000022">
    <property type="protein sequence ID" value="OXA43336.1"/>
    <property type="molecule type" value="Genomic_DNA"/>
</dbReference>
<evidence type="ECO:0000256" key="1">
    <source>
        <dbReference type="SAM" id="MobiDB-lite"/>
    </source>
</evidence>
<gene>
    <name evidence="2" type="ORF">Fcan01_21758</name>
</gene>
<keyword evidence="3" id="KW-1185">Reference proteome</keyword>
<comment type="caution">
    <text evidence="2">The sequence shown here is derived from an EMBL/GenBank/DDBJ whole genome shotgun (WGS) entry which is preliminary data.</text>
</comment>
<proteinExistence type="predicted"/>
<feature type="compositionally biased region" description="Basic and acidic residues" evidence="1">
    <location>
        <begin position="36"/>
        <end position="49"/>
    </location>
</feature>
<feature type="region of interest" description="Disordered" evidence="1">
    <location>
        <begin position="36"/>
        <end position="55"/>
    </location>
</feature>
<dbReference type="Proteomes" id="UP000198287">
    <property type="component" value="Unassembled WGS sequence"/>
</dbReference>
<accession>A0A226DGL8</accession>
<dbReference type="PANTHER" id="PTHR34239:SF2">
    <property type="entry name" value="TRANSPOSABLE ELEMENT P TRANSPOSASE_THAP9 CONSERVED DOMAIN-CONTAINING PROTEIN"/>
    <property type="match status" value="1"/>
</dbReference>
<sequence length="331" mass="37280">MEDQTTQSGLEARLEKQEKALEALKDVPDILKKLMEGRNFENPDPDKGKWSLGLSEDEDDDVNKLIGTDISKDDESEKEIEILLDDVEKGTELGPEIALNVAQSFLKTVARPLSKESRSKLRDSIKTPSNCKEFGTPKVNNEIWKIIPSHARLNDIKQQQTQQALGTGISAMAMIANLIISKKSEIPNKIVSSVVRIAMDAGNILGDQTQQINIARRMDMKRYLNPKYGGICSSEVPQSEWLFGNDLNESLKSSKATSSLMRNTAVQGNRFHPYKPNNSRTNFSSQRSLSFSRPFRHHRGSGKFRPYNNRQNYSGQNQLLWKSQQSQRGGK</sequence>
<dbReference type="AlphaFoldDB" id="A0A226DGL8"/>